<evidence type="ECO:0000313" key="2">
    <source>
        <dbReference type="EMBL" id="NKZ38553.1"/>
    </source>
</evidence>
<feature type="region of interest" description="Disordered" evidence="1">
    <location>
        <begin position="78"/>
        <end position="106"/>
    </location>
</feature>
<dbReference type="RefSeq" id="WP_168608831.1">
    <property type="nucleotide sequence ID" value="NZ_JAAZQD010000002.1"/>
</dbReference>
<proteinExistence type="predicted"/>
<dbReference type="AlphaFoldDB" id="A0A846ZM80"/>
<evidence type="ECO:0000313" key="3">
    <source>
        <dbReference type="Proteomes" id="UP000541636"/>
    </source>
</evidence>
<protein>
    <submittedName>
        <fullName evidence="2">Uncharacterized protein</fullName>
    </submittedName>
</protein>
<dbReference type="Proteomes" id="UP000541636">
    <property type="component" value="Unassembled WGS sequence"/>
</dbReference>
<comment type="caution">
    <text evidence="2">The sequence shown here is derived from an EMBL/GenBank/DDBJ whole genome shotgun (WGS) entry which is preliminary data.</text>
</comment>
<keyword evidence="3" id="KW-1185">Reference proteome</keyword>
<dbReference type="EMBL" id="JAAZQD010000002">
    <property type="protein sequence ID" value="NKZ38553.1"/>
    <property type="molecule type" value="Genomic_DNA"/>
</dbReference>
<reference evidence="2 3" key="1">
    <citation type="journal article" date="2017" name="Int. J. Syst. Evol. Microbiol.">
        <title>Oleiagrimonas citrea sp. nov., a marine bacterium isolated from tidal flat sediment and emended description of the genus Oleiagrimonas Fang et al. 2015 and Oleiagrimonas soli.</title>
        <authorList>
            <person name="Yang S.H."/>
            <person name="Seo H.S."/>
            <person name="Seong C.N."/>
            <person name="Kwon K.K."/>
        </authorList>
    </citation>
    <scope>NUCLEOTIDE SEQUENCE [LARGE SCALE GENOMIC DNA]</scope>
    <source>
        <strain evidence="2 3">MEBiC09124</strain>
    </source>
</reference>
<evidence type="ECO:0000256" key="1">
    <source>
        <dbReference type="SAM" id="MobiDB-lite"/>
    </source>
</evidence>
<name>A0A846ZM80_9GAMM</name>
<accession>A0A846ZM80</accession>
<organism evidence="2 3">
    <name type="scientific">Oleiagrimonas citrea</name>
    <dbReference type="NCBI Taxonomy" id="1665687"/>
    <lineage>
        <taxon>Bacteria</taxon>
        <taxon>Pseudomonadati</taxon>
        <taxon>Pseudomonadota</taxon>
        <taxon>Gammaproteobacteria</taxon>
        <taxon>Lysobacterales</taxon>
        <taxon>Rhodanobacteraceae</taxon>
        <taxon>Oleiagrimonas</taxon>
    </lineage>
</organism>
<sequence length="106" mass="11862">MQKIRIECIMVGGPEHGRTLIVRQDAARPQRPAIVAMDGELCRCAALRRTHNGVTRCLLVHPHASGRQMRDMLTAYRTTPTLARSRNQARSRQSKSLTTPHMGMSS</sequence>
<gene>
    <name evidence="2" type="ORF">HF690_06215</name>
</gene>